<dbReference type="InterPro" id="IPR032816">
    <property type="entry name" value="VTT_dom"/>
</dbReference>
<proteinExistence type="predicted"/>
<keyword evidence="4" id="KW-1185">Reference proteome</keyword>
<evidence type="ECO:0000313" key="4">
    <source>
        <dbReference type="Proteomes" id="UP000647133"/>
    </source>
</evidence>
<feature type="transmembrane region" description="Helical" evidence="1">
    <location>
        <begin position="21"/>
        <end position="45"/>
    </location>
</feature>
<keyword evidence="1" id="KW-0812">Transmembrane</keyword>
<dbReference type="RefSeq" id="WP_192008474.1">
    <property type="nucleotide sequence ID" value="NZ_JACYTQ010000001.1"/>
</dbReference>
<comment type="caution">
    <text evidence="3">The sequence shown here is derived from an EMBL/GenBank/DDBJ whole genome shotgun (WGS) entry which is preliminary data.</text>
</comment>
<dbReference type="Pfam" id="PF09335">
    <property type="entry name" value="VTT_dom"/>
    <property type="match status" value="1"/>
</dbReference>
<feature type="transmembrane region" description="Helical" evidence="1">
    <location>
        <begin position="173"/>
        <end position="199"/>
    </location>
</feature>
<name>A0ABR9AHR6_9BACT</name>
<evidence type="ECO:0000256" key="1">
    <source>
        <dbReference type="SAM" id="Phobius"/>
    </source>
</evidence>
<feature type="transmembrane region" description="Helical" evidence="1">
    <location>
        <begin position="88"/>
        <end position="111"/>
    </location>
</feature>
<feature type="transmembrane region" description="Helical" evidence="1">
    <location>
        <begin position="144"/>
        <end position="166"/>
    </location>
</feature>
<sequence>MPLQSISLFNRLKLIYKDSPAMAFALLWVMIIPIIGSSLLLSFLYESDTSPLMVPHFFGGLGLILIGSVMMGFALCPTTLLAIITGLFWSWTAFPFLVIAYSLASLLGYFVGLKVDHNSLGILLENYPKAAQVVRGKRNKMGTLIFFVRISPVIPFALSNLLFALLRTGWKNVLVYGLFGMLPRTLMAFGIGVMAESILEALSNKKGSFEGFLFLVLLFLSIWGIIRFFRSDRSKT</sequence>
<accession>A0ABR9AHR6</accession>
<evidence type="ECO:0000259" key="2">
    <source>
        <dbReference type="Pfam" id="PF09335"/>
    </source>
</evidence>
<feature type="transmembrane region" description="Helical" evidence="1">
    <location>
        <begin position="57"/>
        <end position="76"/>
    </location>
</feature>
<dbReference type="EMBL" id="JACYTQ010000001">
    <property type="protein sequence ID" value="MBD8487877.1"/>
    <property type="molecule type" value="Genomic_DNA"/>
</dbReference>
<gene>
    <name evidence="3" type="ORF">IFO69_03850</name>
</gene>
<dbReference type="Proteomes" id="UP000647133">
    <property type="component" value="Unassembled WGS sequence"/>
</dbReference>
<reference evidence="3 4" key="1">
    <citation type="submission" date="2020-09" db="EMBL/GenBank/DDBJ databases">
        <title>Echinicola sp. CAU 1574 isolated from sand of Sido Beach.</title>
        <authorList>
            <person name="Kim W."/>
        </authorList>
    </citation>
    <scope>NUCLEOTIDE SEQUENCE [LARGE SCALE GENOMIC DNA]</scope>
    <source>
        <strain evidence="3 4">CAU 1574</strain>
    </source>
</reference>
<protein>
    <submittedName>
        <fullName evidence="3">VTT domain-containing protein</fullName>
    </submittedName>
</protein>
<organism evidence="3 4">
    <name type="scientific">Echinicola arenosa</name>
    <dbReference type="NCBI Taxonomy" id="2774144"/>
    <lineage>
        <taxon>Bacteria</taxon>
        <taxon>Pseudomonadati</taxon>
        <taxon>Bacteroidota</taxon>
        <taxon>Cytophagia</taxon>
        <taxon>Cytophagales</taxon>
        <taxon>Cyclobacteriaceae</taxon>
        <taxon>Echinicola</taxon>
    </lineage>
</organism>
<evidence type="ECO:0000313" key="3">
    <source>
        <dbReference type="EMBL" id="MBD8487877.1"/>
    </source>
</evidence>
<feature type="transmembrane region" description="Helical" evidence="1">
    <location>
        <begin position="211"/>
        <end position="229"/>
    </location>
</feature>
<keyword evidence="1" id="KW-0472">Membrane</keyword>
<feature type="domain" description="VTT" evidence="2">
    <location>
        <begin position="77"/>
        <end position="192"/>
    </location>
</feature>
<keyword evidence="1" id="KW-1133">Transmembrane helix</keyword>